<dbReference type="PANTHER" id="PTHR33332">
    <property type="entry name" value="REVERSE TRANSCRIPTASE DOMAIN-CONTAINING PROTEIN"/>
    <property type="match status" value="1"/>
</dbReference>
<dbReference type="AlphaFoldDB" id="A0A6V7VZ77"/>
<evidence type="ECO:0000313" key="2">
    <source>
        <dbReference type="EMBL" id="CAD2180122.1"/>
    </source>
</evidence>
<feature type="domain" description="Reverse transcriptase" evidence="1">
    <location>
        <begin position="315"/>
        <end position="581"/>
    </location>
</feature>
<dbReference type="EMBL" id="CAJEWN010000362">
    <property type="protein sequence ID" value="CAD2180122.1"/>
    <property type="molecule type" value="Genomic_DNA"/>
</dbReference>
<dbReference type="InterPro" id="IPR000477">
    <property type="entry name" value="RT_dom"/>
</dbReference>
<name>A0A6V7VZ77_MELEN</name>
<dbReference type="PRINTS" id="PR01345">
    <property type="entry name" value="CERVTRCPTASE"/>
</dbReference>
<reference evidence="2 3" key="1">
    <citation type="submission" date="2020-08" db="EMBL/GenBank/DDBJ databases">
        <authorList>
            <person name="Koutsovoulos G."/>
            <person name="Danchin GJ E."/>
        </authorList>
    </citation>
    <scope>NUCLEOTIDE SEQUENCE [LARGE SCALE GENOMIC DNA]</scope>
</reference>
<protein>
    <recommendedName>
        <fullName evidence="1">Reverse transcriptase domain-containing protein</fullName>
    </recommendedName>
</protein>
<organism evidence="2 3">
    <name type="scientific">Meloidogyne enterolobii</name>
    <name type="common">Root-knot nematode worm</name>
    <name type="synonym">Meloidogyne mayaguensis</name>
    <dbReference type="NCBI Taxonomy" id="390850"/>
    <lineage>
        <taxon>Eukaryota</taxon>
        <taxon>Metazoa</taxon>
        <taxon>Ecdysozoa</taxon>
        <taxon>Nematoda</taxon>
        <taxon>Chromadorea</taxon>
        <taxon>Rhabditida</taxon>
        <taxon>Tylenchina</taxon>
        <taxon>Tylenchomorpha</taxon>
        <taxon>Tylenchoidea</taxon>
        <taxon>Meloidogynidae</taxon>
        <taxon>Meloidogyninae</taxon>
        <taxon>Meloidogyne</taxon>
    </lineage>
</organism>
<evidence type="ECO:0000313" key="3">
    <source>
        <dbReference type="Proteomes" id="UP000580250"/>
    </source>
</evidence>
<dbReference type="Proteomes" id="UP000580250">
    <property type="component" value="Unassembled WGS sequence"/>
</dbReference>
<dbReference type="PROSITE" id="PS50878">
    <property type="entry name" value="RT_POL"/>
    <property type="match status" value="1"/>
</dbReference>
<dbReference type="SUPFAM" id="SSF56672">
    <property type="entry name" value="DNA/RNA polymerases"/>
    <property type="match status" value="1"/>
</dbReference>
<dbReference type="Pfam" id="PF00078">
    <property type="entry name" value="RVT_1"/>
    <property type="match status" value="1"/>
</dbReference>
<proteinExistence type="predicted"/>
<evidence type="ECO:0000259" key="1">
    <source>
        <dbReference type="PROSITE" id="PS50878"/>
    </source>
</evidence>
<accession>A0A6V7VZ77</accession>
<dbReference type="CDD" id="cd01650">
    <property type="entry name" value="RT_nLTR_like"/>
    <property type="match status" value="1"/>
</dbReference>
<gene>
    <name evidence="2" type="ORF">MENT_LOCUS32180</name>
</gene>
<comment type="caution">
    <text evidence="2">The sequence shown here is derived from an EMBL/GenBank/DDBJ whole genome shotgun (WGS) entry which is preliminary data.</text>
</comment>
<sequence>MDSNNELGQLLIDFCSQNEIHQHIKENTRESSILDLVFTKPKNLIENYNISAPFSTSDHNMISFILNVKFHRELKSKEYTRSFNHKNTENLRKYISSINWKYILETKFTTNDKYNNITQNLVSALNYAIPLQTLNLIIKNSYPKKIKILQARKLAIHQSLRKNPINNNLKLQYRFISKELKENIESYNEEKISQTINKGGNAIHKFIRQKFKLNNKIPNLISEDKKIHINIKDKCKLLANTFSKYFQLKEFDKNFTPRQTTREHLEDIEFDILTVENILENLPNKNSNSPDDIPYILLKSCSKILSPTITEIFRIILDNRTIPEIWRQSYIIPIFKKGEINDPANYRPISVTCTLCRVFERIISTQIINFLNKTKFFSDEQFGFLQYRSTTTNLLSMLDDFYKSLEKRENIDVIYIDFAKAFDSVPIELLLLKIKACGINGKLYDFIENFLTKRSFKVKIEKEFSESIQTKSGVPQGSVLGPLLFLIFINDLPNYLPSDVKIKIYADDVKLYTYHQNDNRRDILKESLILLNKWAKINGLEIAENKCSVLYVGKNNSQEKYHISENLIPKLQTVRDLGILIDSKLSFSDHINIIIKRAYLSIYRLFKVIRTRKLEQYINIYKTYIRPQLEYASEVWNPMKKANCERLEKIQKYFTKIAFKKSGFIKIKYEERLKICNIEKLAIRRQINDLCMIQKILYQNTHLKPENFFAFAKKAKRKPLLLQSQRYNSKSRNNFFIRNVTNWNKLPNEIMGIMHKKPFRKYIKNGYQITETFFLKFNLLNVW</sequence>
<dbReference type="OrthoDB" id="410104at2759"/>
<dbReference type="InterPro" id="IPR043502">
    <property type="entry name" value="DNA/RNA_pol_sf"/>
</dbReference>